<protein>
    <recommendedName>
        <fullName evidence="3">Protein kinase domain-containing protein</fullName>
    </recommendedName>
</protein>
<gene>
    <name evidence="1" type="ORF">THRCLA_23094</name>
</gene>
<comment type="caution">
    <text evidence="1">The sequence shown here is derived from an EMBL/GenBank/DDBJ whole genome shotgun (WGS) entry which is preliminary data.</text>
</comment>
<evidence type="ECO:0000313" key="1">
    <source>
        <dbReference type="EMBL" id="OQR84176.1"/>
    </source>
</evidence>
<sequence>MRHPQTGKSLAQHYLLGEVREGRLRPSFVGVNVPVWVNDLAIQCLALVEEDRPTALQLSSILNQFKV</sequence>
<evidence type="ECO:0000313" key="2">
    <source>
        <dbReference type="Proteomes" id="UP000243217"/>
    </source>
</evidence>
<evidence type="ECO:0008006" key="3">
    <source>
        <dbReference type="Google" id="ProtNLM"/>
    </source>
</evidence>
<accession>A0A1V9YEQ5</accession>
<reference evidence="1 2" key="1">
    <citation type="journal article" date="2014" name="Genome Biol. Evol.">
        <title>The secreted proteins of Achlya hypogyna and Thraustotheca clavata identify the ancestral oomycete secretome and reveal gene acquisitions by horizontal gene transfer.</title>
        <authorList>
            <person name="Misner I."/>
            <person name="Blouin N."/>
            <person name="Leonard G."/>
            <person name="Richards T.A."/>
            <person name="Lane C.E."/>
        </authorList>
    </citation>
    <scope>NUCLEOTIDE SEQUENCE [LARGE SCALE GENOMIC DNA]</scope>
    <source>
        <strain evidence="1 2">ATCC 34112</strain>
    </source>
</reference>
<proteinExistence type="predicted"/>
<name>A0A1V9YEQ5_9STRA</name>
<dbReference type="AlphaFoldDB" id="A0A1V9YEQ5"/>
<organism evidence="1 2">
    <name type="scientific">Thraustotheca clavata</name>
    <dbReference type="NCBI Taxonomy" id="74557"/>
    <lineage>
        <taxon>Eukaryota</taxon>
        <taxon>Sar</taxon>
        <taxon>Stramenopiles</taxon>
        <taxon>Oomycota</taxon>
        <taxon>Saprolegniomycetes</taxon>
        <taxon>Saprolegniales</taxon>
        <taxon>Achlyaceae</taxon>
        <taxon>Thraustotheca</taxon>
    </lineage>
</organism>
<dbReference type="Proteomes" id="UP000243217">
    <property type="component" value="Unassembled WGS sequence"/>
</dbReference>
<keyword evidence="2" id="KW-1185">Reference proteome</keyword>
<dbReference type="EMBL" id="JNBS01004066">
    <property type="protein sequence ID" value="OQR84176.1"/>
    <property type="molecule type" value="Genomic_DNA"/>
</dbReference>